<proteinExistence type="predicted"/>
<gene>
    <name evidence="1" type="ORF">PoB_005489800</name>
</gene>
<name>A0AAV4CBP1_9GAST</name>
<dbReference type="Proteomes" id="UP000735302">
    <property type="component" value="Unassembled WGS sequence"/>
</dbReference>
<accession>A0AAV4CBP1</accession>
<comment type="caution">
    <text evidence="1">The sequence shown here is derived from an EMBL/GenBank/DDBJ whole genome shotgun (WGS) entry which is preliminary data.</text>
</comment>
<reference evidence="1 2" key="1">
    <citation type="journal article" date="2021" name="Elife">
        <title>Chloroplast acquisition without the gene transfer in kleptoplastic sea slugs, Plakobranchus ocellatus.</title>
        <authorList>
            <person name="Maeda T."/>
            <person name="Takahashi S."/>
            <person name="Yoshida T."/>
            <person name="Shimamura S."/>
            <person name="Takaki Y."/>
            <person name="Nagai Y."/>
            <person name="Toyoda A."/>
            <person name="Suzuki Y."/>
            <person name="Arimoto A."/>
            <person name="Ishii H."/>
            <person name="Satoh N."/>
            <person name="Nishiyama T."/>
            <person name="Hasebe M."/>
            <person name="Maruyama T."/>
            <person name="Minagawa J."/>
            <person name="Obokata J."/>
            <person name="Shigenobu S."/>
        </authorList>
    </citation>
    <scope>NUCLEOTIDE SEQUENCE [LARGE SCALE GENOMIC DNA]</scope>
</reference>
<evidence type="ECO:0000313" key="2">
    <source>
        <dbReference type="Proteomes" id="UP000735302"/>
    </source>
</evidence>
<evidence type="ECO:0000313" key="1">
    <source>
        <dbReference type="EMBL" id="GFO28393.1"/>
    </source>
</evidence>
<protein>
    <recommendedName>
        <fullName evidence="3">CRAL-TRIO domain-containing protein</fullName>
    </recommendedName>
</protein>
<dbReference type="EMBL" id="BLXT01006036">
    <property type="protein sequence ID" value="GFO28393.1"/>
    <property type="molecule type" value="Genomic_DNA"/>
</dbReference>
<sequence>MSNKKSKVMHMCVMSPSVGKDTVVLIDLQGLYRKASTSQLVSQKGTVSDARALSTPFRYVAAFRFFCLHFLHIVQGEPRYTSQSFTFFAIVDSYRKAFDLPLRTEGVMAILP</sequence>
<organism evidence="1 2">
    <name type="scientific">Plakobranchus ocellatus</name>
    <dbReference type="NCBI Taxonomy" id="259542"/>
    <lineage>
        <taxon>Eukaryota</taxon>
        <taxon>Metazoa</taxon>
        <taxon>Spiralia</taxon>
        <taxon>Lophotrochozoa</taxon>
        <taxon>Mollusca</taxon>
        <taxon>Gastropoda</taxon>
        <taxon>Heterobranchia</taxon>
        <taxon>Euthyneura</taxon>
        <taxon>Panpulmonata</taxon>
        <taxon>Sacoglossa</taxon>
        <taxon>Placobranchoidea</taxon>
        <taxon>Plakobranchidae</taxon>
        <taxon>Plakobranchus</taxon>
    </lineage>
</organism>
<dbReference type="AlphaFoldDB" id="A0AAV4CBP1"/>
<keyword evidence="2" id="KW-1185">Reference proteome</keyword>
<evidence type="ECO:0008006" key="3">
    <source>
        <dbReference type="Google" id="ProtNLM"/>
    </source>
</evidence>